<gene>
    <name evidence="1" type="ORF">BIY37_10990</name>
</gene>
<name>A0A1V6LXS0_9BACT</name>
<protein>
    <submittedName>
        <fullName evidence="1">Uncharacterized protein</fullName>
    </submittedName>
</protein>
<organism evidence="1 2">
    <name type="scientific">Candidatus Brocadia sapporoensis</name>
    <dbReference type="NCBI Taxonomy" id="392547"/>
    <lineage>
        <taxon>Bacteria</taxon>
        <taxon>Pseudomonadati</taxon>
        <taxon>Planctomycetota</taxon>
        <taxon>Candidatus Brocadiia</taxon>
        <taxon>Candidatus Brocadiales</taxon>
        <taxon>Candidatus Brocadiaceae</taxon>
        <taxon>Candidatus Brocadia</taxon>
    </lineage>
</organism>
<dbReference type="EMBL" id="MJUW02000112">
    <property type="protein sequence ID" value="OQD44941.1"/>
    <property type="molecule type" value="Genomic_DNA"/>
</dbReference>
<accession>A0A1V6LXS0</accession>
<dbReference type="Proteomes" id="UP000242219">
    <property type="component" value="Unassembled WGS sequence"/>
</dbReference>
<reference evidence="1 2" key="1">
    <citation type="journal article" date="2016" name="Genome Announc.">
        <title>Draft Genome Sequence of the Anaerobic Ammonium-Oxidizing Bacterium 'Candidatus Brocadia sp. 40'.</title>
        <authorList>
            <person name="Ali M."/>
            <person name="Haroon M.F."/>
            <person name="Narita Y."/>
            <person name="Zhang L."/>
            <person name="Rangel Shaw D."/>
            <person name="Okabe S."/>
            <person name="Saikaly P.E."/>
        </authorList>
    </citation>
    <scope>NUCLEOTIDE SEQUENCE [LARGE SCALE GENOMIC DNA]</scope>
    <source>
        <strain evidence="1 2">40</strain>
    </source>
</reference>
<sequence length="68" mass="7662">MVNGSSGNLNSDISFLNADTRISAFTRDYPGKMKKINTYPTKTDAMKDSTLSCSMMKNKIIGFWKNKF</sequence>
<proteinExistence type="predicted"/>
<keyword evidence="2" id="KW-1185">Reference proteome</keyword>
<evidence type="ECO:0000313" key="1">
    <source>
        <dbReference type="EMBL" id="OQD44941.1"/>
    </source>
</evidence>
<comment type="caution">
    <text evidence="1">The sequence shown here is derived from an EMBL/GenBank/DDBJ whole genome shotgun (WGS) entry which is preliminary data.</text>
</comment>
<evidence type="ECO:0000313" key="2">
    <source>
        <dbReference type="Proteomes" id="UP000242219"/>
    </source>
</evidence>
<dbReference type="AlphaFoldDB" id="A0A1V6LXS0"/>